<dbReference type="RefSeq" id="WP_123272469.1">
    <property type="nucleotide sequence ID" value="NZ_RJJQ01000018.1"/>
</dbReference>
<evidence type="ECO:0000313" key="2">
    <source>
        <dbReference type="Proteomes" id="UP000271678"/>
    </source>
</evidence>
<gene>
    <name evidence="1" type="ORF">EFY87_15925</name>
</gene>
<dbReference type="OrthoDB" id="3541690at2"/>
<protein>
    <submittedName>
        <fullName evidence="1">Uncharacterized protein</fullName>
    </submittedName>
</protein>
<evidence type="ECO:0000313" key="1">
    <source>
        <dbReference type="EMBL" id="RNI19906.1"/>
    </source>
</evidence>
<dbReference type="Proteomes" id="UP000271678">
    <property type="component" value="Unassembled WGS sequence"/>
</dbReference>
<keyword evidence="2" id="KW-1185">Reference proteome</keyword>
<dbReference type="AlphaFoldDB" id="A0A3M9M312"/>
<reference evidence="1 2" key="1">
    <citation type="submission" date="2018-11" db="EMBL/GenBank/DDBJ databases">
        <title>Draft genome of Simplicispira Flexivirga sp. BO-16.</title>
        <authorList>
            <person name="Im W.T."/>
        </authorList>
    </citation>
    <scope>NUCLEOTIDE SEQUENCE [LARGE SCALE GENOMIC DNA]</scope>
    <source>
        <strain evidence="1 2">BO-16</strain>
    </source>
</reference>
<organism evidence="1 2">
    <name type="scientific">Flexivirga caeni</name>
    <dbReference type="NCBI Taxonomy" id="2294115"/>
    <lineage>
        <taxon>Bacteria</taxon>
        <taxon>Bacillati</taxon>
        <taxon>Actinomycetota</taxon>
        <taxon>Actinomycetes</taxon>
        <taxon>Micrococcales</taxon>
        <taxon>Dermacoccaceae</taxon>
        <taxon>Flexivirga</taxon>
    </lineage>
</organism>
<comment type="caution">
    <text evidence="1">The sequence shown here is derived from an EMBL/GenBank/DDBJ whole genome shotgun (WGS) entry which is preliminary data.</text>
</comment>
<sequence>MDADAFEATVERLYAGRPGDFIAARDRAVKRARADDDRELAEQLKRLRRPTAAAALLNRQVRSGDTSELTALAELGERLRAAQRGLDAAAMRALSAERSPRIAAVLNTIAADGDEITASVREQLTQTLTALVADADAARAVLSGRLVAALSYSGFGEVDLRDAVAAPLRAEKAAAVESTSAATKAAARAAAQRHLNKALGILDKAREAETSARGAAELADRSLDAARRTAASAHDRVNQAAAARATAEETVAAAREGLTAW</sequence>
<dbReference type="EMBL" id="RJJQ01000018">
    <property type="protein sequence ID" value="RNI19906.1"/>
    <property type="molecule type" value="Genomic_DNA"/>
</dbReference>
<name>A0A3M9M312_9MICO</name>
<proteinExistence type="predicted"/>
<accession>A0A3M9M312</accession>